<accession>A0A7J9S5B1</accession>
<dbReference type="EMBL" id="JACHEC010000001">
    <property type="protein sequence ID" value="MBB6401004.1"/>
    <property type="molecule type" value="Genomic_DNA"/>
</dbReference>
<organism evidence="3 4">
    <name type="scientific">Methanococcus maripaludis</name>
    <name type="common">Methanococcus deltae</name>
    <dbReference type="NCBI Taxonomy" id="39152"/>
    <lineage>
        <taxon>Archaea</taxon>
        <taxon>Methanobacteriati</taxon>
        <taxon>Methanobacteriota</taxon>
        <taxon>Methanomada group</taxon>
        <taxon>Methanococci</taxon>
        <taxon>Methanococcales</taxon>
        <taxon>Methanococcaceae</taxon>
        <taxon>Methanococcus</taxon>
    </lineage>
</organism>
<keyword evidence="2" id="KW-1133">Transmembrane helix</keyword>
<feature type="transmembrane region" description="Helical" evidence="2">
    <location>
        <begin position="167"/>
        <end position="184"/>
    </location>
</feature>
<sequence>MNVKKFGIFGILLLLLVGSVSALAIPFTSNVDEVDIIKDGASIGVFNNSETITLDAGNVTLTFVKDGYDNLTDTFEIIDENSSISITMIETVINETVEDTNTTDDTVNETVEENTTTDDTTDSTLDETNTTDDTTDDSSDDGAIVGIITGDGLTEQFTRFFDLYENYVWMVLFVLGAWFVGYIFKE</sequence>
<evidence type="ECO:0000313" key="4">
    <source>
        <dbReference type="Proteomes" id="UP000536195"/>
    </source>
</evidence>
<proteinExistence type="predicted"/>
<name>A0A7J9S5B1_METMI</name>
<evidence type="ECO:0000256" key="2">
    <source>
        <dbReference type="SAM" id="Phobius"/>
    </source>
</evidence>
<dbReference type="RefSeq" id="WP_184229497.1">
    <property type="nucleotide sequence ID" value="NZ_JACHEC010000001.1"/>
</dbReference>
<dbReference type="AlphaFoldDB" id="A0A7J9S5B1"/>
<feature type="region of interest" description="Disordered" evidence="1">
    <location>
        <begin position="100"/>
        <end position="140"/>
    </location>
</feature>
<keyword evidence="2" id="KW-0472">Membrane</keyword>
<evidence type="ECO:0000313" key="3">
    <source>
        <dbReference type="EMBL" id="MBB6401004.1"/>
    </source>
</evidence>
<keyword evidence="2" id="KW-0812">Transmembrane</keyword>
<dbReference type="Proteomes" id="UP000536195">
    <property type="component" value="Unassembled WGS sequence"/>
</dbReference>
<evidence type="ECO:0008006" key="5">
    <source>
        <dbReference type="Google" id="ProtNLM"/>
    </source>
</evidence>
<comment type="caution">
    <text evidence="3">The sequence shown here is derived from an EMBL/GenBank/DDBJ whole genome shotgun (WGS) entry which is preliminary data.</text>
</comment>
<protein>
    <recommendedName>
        <fullName evidence="5">PEGA domain-containing protein</fullName>
    </recommendedName>
</protein>
<gene>
    <name evidence="3" type="ORF">HNP92_000289</name>
</gene>
<reference evidence="3 4" key="1">
    <citation type="submission" date="2020-08" db="EMBL/GenBank/DDBJ databases">
        <title>Genomic Encyclopedia of Type Strains, Phase IV (KMG-V): Genome sequencing to study the core and pangenomes of soil and plant-associated prokaryotes.</title>
        <authorList>
            <person name="Whitman W."/>
        </authorList>
    </citation>
    <scope>NUCLEOTIDE SEQUENCE [LARGE SCALE GENOMIC DNA]</scope>
    <source>
        <strain evidence="3 4">C11</strain>
    </source>
</reference>
<evidence type="ECO:0000256" key="1">
    <source>
        <dbReference type="SAM" id="MobiDB-lite"/>
    </source>
</evidence>